<proteinExistence type="predicted"/>
<dbReference type="GeneID" id="92083557"/>
<keyword evidence="1" id="KW-0808">Transferase</keyword>
<feature type="region of interest" description="Disordered" evidence="3">
    <location>
        <begin position="61"/>
        <end position="97"/>
    </location>
</feature>
<gene>
    <name evidence="5" type="ORF">PG986_014273</name>
</gene>
<organism evidence="5 6">
    <name type="scientific">Apiospora aurea</name>
    <dbReference type="NCBI Taxonomy" id="335848"/>
    <lineage>
        <taxon>Eukaryota</taxon>
        <taxon>Fungi</taxon>
        <taxon>Dikarya</taxon>
        <taxon>Ascomycota</taxon>
        <taxon>Pezizomycotina</taxon>
        <taxon>Sordariomycetes</taxon>
        <taxon>Xylariomycetidae</taxon>
        <taxon>Amphisphaeriales</taxon>
        <taxon>Apiosporaceae</taxon>
        <taxon>Apiospora</taxon>
    </lineage>
</organism>
<dbReference type="SUPFAM" id="SSF55729">
    <property type="entry name" value="Acyl-CoA N-acyltransferases (Nat)"/>
    <property type="match status" value="1"/>
</dbReference>
<sequence>MGDVRVIRATPDHVPAIRAMVQAAYAKYVERIGRPPAPMLANYDKILEEGKQEVWVLVLPRSTGDTPSTSHDSHGKAIARQQQQERDPEDQEDKRTTTSVATAAVGSIILAPDPACNALKINNLVVDPGSQGRGYGRVLMGFAEELARTRGRDELTLFTNEMMWENVGLYTKLGFTETGRKVEDGYERVYFYKALGR</sequence>
<feature type="domain" description="N-acetyltransferase" evidence="4">
    <location>
        <begin position="56"/>
        <end position="196"/>
    </location>
</feature>
<dbReference type="Gene3D" id="3.40.630.30">
    <property type="match status" value="1"/>
</dbReference>
<dbReference type="EMBL" id="JAQQWE010000010">
    <property type="protein sequence ID" value="KAK7937405.1"/>
    <property type="molecule type" value="Genomic_DNA"/>
</dbReference>
<dbReference type="Proteomes" id="UP001391051">
    <property type="component" value="Unassembled WGS sequence"/>
</dbReference>
<dbReference type="InterPro" id="IPR000182">
    <property type="entry name" value="GNAT_dom"/>
</dbReference>
<keyword evidence="2" id="KW-0012">Acyltransferase</keyword>
<name>A0ABR1PT10_9PEZI</name>
<dbReference type="RefSeq" id="XP_066692733.1">
    <property type="nucleotide sequence ID" value="XM_066850495.1"/>
</dbReference>
<dbReference type="PROSITE" id="PS51186">
    <property type="entry name" value="GNAT"/>
    <property type="match status" value="1"/>
</dbReference>
<evidence type="ECO:0000313" key="6">
    <source>
        <dbReference type="Proteomes" id="UP001391051"/>
    </source>
</evidence>
<dbReference type="InterPro" id="IPR016181">
    <property type="entry name" value="Acyl_CoA_acyltransferase"/>
</dbReference>
<evidence type="ECO:0000256" key="3">
    <source>
        <dbReference type="SAM" id="MobiDB-lite"/>
    </source>
</evidence>
<accession>A0ABR1PT10</accession>
<evidence type="ECO:0000256" key="2">
    <source>
        <dbReference type="ARBA" id="ARBA00023315"/>
    </source>
</evidence>
<evidence type="ECO:0000313" key="5">
    <source>
        <dbReference type="EMBL" id="KAK7937405.1"/>
    </source>
</evidence>
<comment type="caution">
    <text evidence="5">The sequence shown here is derived from an EMBL/GenBank/DDBJ whole genome shotgun (WGS) entry which is preliminary data.</text>
</comment>
<protein>
    <submittedName>
        <fullName evidence="5">Acetyltransferase</fullName>
    </submittedName>
</protein>
<dbReference type="CDD" id="cd04301">
    <property type="entry name" value="NAT_SF"/>
    <property type="match status" value="1"/>
</dbReference>
<evidence type="ECO:0000256" key="1">
    <source>
        <dbReference type="ARBA" id="ARBA00022679"/>
    </source>
</evidence>
<dbReference type="InterPro" id="IPR050832">
    <property type="entry name" value="Bact_Acetyltransf"/>
</dbReference>
<reference evidence="5 6" key="1">
    <citation type="submission" date="2023-01" db="EMBL/GenBank/DDBJ databases">
        <title>Analysis of 21 Apiospora genomes using comparative genomics revels a genus with tremendous synthesis potential of carbohydrate active enzymes and secondary metabolites.</title>
        <authorList>
            <person name="Sorensen T."/>
        </authorList>
    </citation>
    <scope>NUCLEOTIDE SEQUENCE [LARGE SCALE GENOMIC DNA]</scope>
    <source>
        <strain evidence="5 6">CBS 24483</strain>
    </source>
</reference>
<dbReference type="Pfam" id="PF13508">
    <property type="entry name" value="Acetyltransf_7"/>
    <property type="match status" value="1"/>
</dbReference>
<keyword evidence="6" id="KW-1185">Reference proteome</keyword>
<dbReference type="PANTHER" id="PTHR43877">
    <property type="entry name" value="AMINOALKYLPHOSPHONATE N-ACETYLTRANSFERASE-RELATED-RELATED"/>
    <property type="match status" value="1"/>
</dbReference>
<evidence type="ECO:0000259" key="4">
    <source>
        <dbReference type="PROSITE" id="PS51186"/>
    </source>
</evidence>